<accession>V4B0H9</accession>
<keyword evidence="3" id="KW-0677">Repeat</keyword>
<feature type="transmembrane region" description="Helical" evidence="8">
    <location>
        <begin position="300"/>
        <end position="321"/>
    </location>
</feature>
<comment type="domain">
    <text evidence="8">The DHHC domain is required for palmitoyltransferase activity.</text>
</comment>
<evidence type="ECO:0000256" key="3">
    <source>
        <dbReference type="ARBA" id="ARBA00022737"/>
    </source>
</evidence>
<evidence type="ECO:0000313" key="10">
    <source>
        <dbReference type="EMBL" id="ESO99611.1"/>
    </source>
</evidence>
<dbReference type="Gene3D" id="1.25.40.20">
    <property type="entry name" value="Ankyrin repeat-containing domain"/>
    <property type="match status" value="1"/>
</dbReference>
<dbReference type="EC" id="2.3.1.225" evidence="8"/>
<comment type="similarity">
    <text evidence="8">Belongs to the DHHC palmitoyltransferase family.</text>
</comment>
<dbReference type="Pfam" id="PF13857">
    <property type="entry name" value="Ank_5"/>
    <property type="match status" value="1"/>
</dbReference>
<dbReference type="KEGG" id="lgi:LOTGIDRAFT_141812"/>
<dbReference type="STRING" id="225164.V4B0H9"/>
<dbReference type="EMBL" id="KB201004">
    <property type="protein sequence ID" value="ESO99611.1"/>
    <property type="molecule type" value="Genomic_DNA"/>
</dbReference>
<dbReference type="SUPFAM" id="SSF48403">
    <property type="entry name" value="Ankyrin repeat"/>
    <property type="match status" value="1"/>
</dbReference>
<dbReference type="AlphaFoldDB" id="V4B0H9"/>
<evidence type="ECO:0000256" key="2">
    <source>
        <dbReference type="ARBA" id="ARBA00022692"/>
    </source>
</evidence>
<dbReference type="GO" id="GO:0019706">
    <property type="term" value="F:protein-cysteine S-palmitoyltransferase activity"/>
    <property type="evidence" value="ECO:0007669"/>
    <property type="project" value="UniProtKB-EC"/>
</dbReference>
<name>V4B0H9_LOTGI</name>
<comment type="subcellular location">
    <subcellularLocation>
        <location evidence="1">Membrane</location>
        <topology evidence="1">Multi-pass membrane protein</topology>
    </subcellularLocation>
</comment>
<dbReference type="CTD" id="20234489"/>
<evidence type="ECO:0000256" key="1">
    <source>
        <dbReference type="ARBA" id="ARBA00004141"/>
    </source>
</evidence>
<feature type="repeat" description="ANK" evidence="7">
    <location>
        <begin position="7"/>
        <end position="39"/>
    </location>
</feature>
<evidence type="ECO:0000256" key="5">
    <source>
        <dbReference type="ARBA" id="ARBA00023043"/>
    </source>
</evidence>
<feature type="transmembrane region" description="Helical" evidence="8">
    <location>
        <begin position="275"/>
        <end position="294"/>
    </location>
</feature>
<dbReference type="PROSITE" id="PS50216">
    <property type="entry name" value="DHHC"/>
    <property type="match status" value="1"/>
</dbReference>
<dbReference type="HOGENOM" id="CLU_485662_0_0_1"/>
<feature type="transmembrane region" description="Helical" evidence="8">
    <location>
        <begin position="217"/>
        <end position="239"/>
    </location>
</feature>
<dbReference type="PANTHER" id="PTHR24161:SF118">
    <property type="entry name" value="PALMITOYLTRANSFERASE"/>
    <property type="match status" value="1"/>
</dbReference>
<keyword evidence="6 8" id="KW-0472">Membrane</keyword>
<dbReference type="OMA" id="SHVLYYW"/>
<evidence type="ECO:0000313" key="11">
    <source>
        <dbReference type="Proteomes" id="UP000030746"/>
    </source>
</evidence>
<dbReference type="InterPro" id="IPR036770">
    <property type="entry name" value="Ankyrin_rpt-contain_sf"/>
</dbReference>
<dbReference type="InterPro" id="IPR002110">
    <property type="entry name" value="Ankyrin_rpt"/>
</dbReference>
<organism evidence="10 11">
    <name type="scientific">Lottia gigantea</name>
    <name type="common">Giant owl limpet</name>
    <dbReference type="NCBI Taxonomy" id="225164"/>
    <lineage>
        <taxon>Eukaryota</taxon>
        <taxon>Metazoa</taxon>
        <taxon>Spiralia</taxon>
        <taxon>Lophotrochozoa</taxon>
        <taxon>Mollusca</taxon>
        <taxon>Gastropoda</taxon>
        <taxon>Patellogastropoda</taxon>
        <taxon>Lottioidea</taxon>
        <taxon>Lottiidae</taxon>
        <taxon>Lottia</taxon>
    </lineage>
</organism>
<evidence type="ECO:0000256" key="4">
    <source>
        <dbReference type="ARBA" id="ARBA00022989"/>
    </source>
</evidence>
<keyword evidence="8" id="KW-0808">Transferase</keyword>
<keyword evidence="5 7" id="KW-0040">ANK repeat</keyword>
<dbReference type="OrthoDB" id="194358at2759"/>
<dbReference type="Pfam" id="PF01529">
    <property type="entry name" value="DHHC"/>
    <property type="match status" value="1"/>
</dbReference>
<evidence type="ECO:0000256" key="7">
    <source>
        <dbReference type="PROSITE-ProRule" id="PRU00023"/>
    </source>
</evidence>
<dbReference type="PROSITE" id="PS50088">
    <property type="entry name" value="ANK_REPEAT"/>
    <property type="match status" value="2"/>
</dbReference>
<dbReference type="Pfam" id="PF12796">
    <property type="entry name" value="Ank_2"/>
    <property type="match status" value="1"/>
</dbReference>
<dbReference type="Proteomes" id="UP000030746">
    <property type="component" value="Unassembled WGS sequence"/>
</dbReference>
<dbReference type="GO" id="GO:0016020">
    <property type="term" value="C:membrane"/>
    <property type="evidence" value="ECO:0007669"/>
    <property type="project" value="UniProtKB-SubCell"/>
</dbReference>
<dbReference type="GeneID" id="20234489"/>
<feature type="repeat" description="ANK" evidence="7">
    <location>
        <begin position="40"/>
        <end position="72"/>
    </location>
</feature>
<feature type="transmembrane region" description="Helical" evidence="8">
    <location>
        <begin position="392"/>
        <end position="419"/>
    </location>
</feature>
<reference evidence="10 11" key="1">
    <citation type="journal article" date="2013" name="Nature">
        <title>Insights into bilaterian evolution from three spiralian genomes.</title>
        <authorList>
            <person name="Simakov O."/>
            <person name="Marletaz F."/>
            <person name="Cho S.J."/>
            <person name="Edsinger-Gonzales E."/>
            <person name="Havlak P."/>
            <person name="Hellsten U."/>
            <person name="Kuo D.H."/>
            <person name="Larsson T."/>
            <person name="Lv J."/>
            <person name="Arendt D."/>
            <person name="Savage R."/>
            <person name="Osoegawa K."/>
            <person name="de Jong P."/>
            <person name="Grimwood J."/>
            <person name="Chapman J.A."/>
            <person name="Shapiro H."/>
            <person name="Aerts A."/>
            <person name="Otillar R.P."/>
            <person name="Terry A.Y."/>
            <person name="Boore J.L."/>
            <person name="Grigoriev I.V."/>
            <person name="Lindberg D.R."/>
            <person name="Seaver E.C."/>
            <person name="Weisblat D.A."/>
            <person name="Putnam N.H."/>
            <person name="Rokhsar D.S."/>
        </authorList>
    </citation>
    <scope>NUCLEOTIDE SEQUENCE [LARGE SCALE GENOMIC DNA]</scope>
</reference>
<dbReference type="PROSITE" id="PS50297">
    <property type="entry name" value="ANK_REP_REGION"/>
    <property type="match status" value="1"/>
</dbReference>
<keyword evidence="2 8" id="KW-0812">Transmembrane</keyword>
<keyword evidence="11" id="KW-1185">Reference proteome</keyword>
<proteinExistence type="inferred from homology"/>
<feature type="non-terminal residue" evidence="10">
    <location>
        <position position="1"/>
    </location>
</feature>
<comment type="catalytic activity">
    <reaction evidence="8">
        <text>L-cysteinyl-[protein] + hexadecanoyl-CoA = S-hexadecanoyl-L-cysteinyl-[protein] + CoA</text>
        <dbReference type="Rhea" id="RHEA:36683"/>
        <dbReference type="Rhea" id="RHEA-COMP:10131"/>
        <dbReference type="Rhea" id="RHEA-COMP:11032"/>
        <dbReference type="ChEBI" id="CHEBI:29950"/>
        <dbReference type="ChEBI" id="CHEBI:57287"/>
        <dbReference type="ChEBI" id="CHEBI:57379"/>
        <dbReference type="ChEBI" id="CHEBI:74151"/>
        <dbReference type="EC" id="2.3.1.225"/>
    </reaction>
</comment>
<sequence length="503" mass="58126">LSLSAWHGMTALHRACLGGDYNIILLLLRAGADPNAPNANQETPTLFSCKRGNTQVLNLMIEFGGDVSKIDSQGRGAMLHAAESGIVSTLHYLNTVCNHSFKVVDNKRQSPIHIVCLYGHVEALKYLIKKDRCDLTVVNMDGDTPLHILSREGHSHLCWVIFTELGTSSLKVLNNAGYTPKDLAEQRDKMGHREITPVYQYYSKQGGHIKPTGPILYWYWLLLMPTIIYGAAVVLSHYVNEKLHAVTILLGLAVILITQKKQLHRMRHVSRWPNPIYIGIFGAGQFHTMVCLYYKLMQCIFLNFFFFANKLSFMCMFYNLYFAFPNKNIRYQEVTVQDLCSPVRKMQDFCADCEIVRPKYAKHCKLCNKCYQDMDHHCLFLNRCVARDNQFYFVWFILTCLVCMTIFVIIAALHCYSYYSMMRVLYQEVWMLSLIIMNTVSLIWGINLIKNQFDVIANDFTNYFRTKGYNQLLTVNEKWLNIAYFLIGKEPYIKNPLHKQLNV</sequence>
<evidence type="ECO:0000259" key="9">
    <source>
        <dbReference type="Pfam" id="PF01529"/>
    </source>
</evidence>
<dbReference type="RefSeq" id="XP_009049704.1">
    <property type="nucleotide sequence ID" value="XM_009051456.1"/>
</dbReference>
<dbReference type="SMART" id="SM00248">
    <property type="entry name" value="ANK"/>
    <property type="match status" value="4"/>
</dbReference>
<keyword evidence="8" id="KW-0012">Acyltransferase</keyword>
<evidence type="ECO:0000256" key="8">
    <source>
        <dbReference type="RuleBase" id="RU079119"/>
    </source>
</evidence>
<protein>
    <recommendedName>
        <fullName evidence="8">Palmitoyltransferase</fullName>
        <ecNumber evidence="8">2.3.1.225</ecNumber>
    </recommendedName>
</protein>
<feature type="transmembrane region" description="Helical" evidence="8">
    <location>
        <begin position="431"/>
        <end position="449"/>
    </location>
</feature>
<feature type="domain" description="Palmitoyltransferase DHHC" evidence="9">
    <location>
        <begin position="347"/>
        <end position="465"/>
    </location>
</feature>
<evidence type="ECO:0000256" key="6">
    <source>
        <dbReference type="ARBA" id="ARBA00023136"/>
    </source>
</evidence>
<dbReference type="PANTHER" id="PTHR24161">
    <property type="entry name" value="ANK_REP_REGION DOMAIN-CONTAINING PROTEIN-RELATED"/>
    <property type="match status" value="1"/>
</dbReference>
<keyword evidence="4 8" id="KW-1133">Transmembrane helix</keyword>
<dbReference type="InterPro" id="IPR001594">
    <property type="entry name" value="Palmitoyltrfase_DHHC"/>
</dbReference>
<gene>
    <name evidence="10" type="ORF">LOTGIDRAFT_141812</name>
</gene>